<name>A0AB39YIZ9_9MICC</name>
<sequence length="368" mass="40092">MSSSNPSIPGGLSVERIPVPAQPGDDESEFNAFHGLDISHQLELWGNRDRCPTLAEAAVFWRGSEYEERQAFLAYLDGAVVGRGTLTLPLRENTTTAGVDVIVAAPFRRRGFGSAILGVVEELARGRGRISLDGYCEEPLGPATERARLLEAKSGTGGVPLDSASTLFALHHGYSLEQVETNSTLPFPVGEEILRELEAEAVQRAAGYSVIAWQDRCPDHLVDVFARLKSLMSTEVPIAGLGWEGEDWDAARVRQEESAWRAGGVDPVVAVARHDATGELAAYTVLTHRAALPAVIYQEDTLVAPGHRGHRLGMLVKIANLRRARDLWPDATSVMTWNANENRHMLAINNALGFKPSGFEGEWQKRLG</sequence>
<dbReference type="GO" id="GO:0016747">
    <property type="term" value="F:acyltransferase activity, transferring groups other than amino-acyl groups"/>
    <property type="evidence" value="ECO:0007669"/>
    <property type="project" value="InterPro"/>
</dbReference>
<dbReference type="Gene3D" id="3.40.630.30">
    <property type="match status" value="1"/>
</dbReference>
<dbReference type="EMBL" id="CP165735">
    <property type="protein sequence ID" value="XDV70309.1"/>
    <property type="molecule type" value="Genomic_DNA"/>
</dbReference>
<keyword evidence="3" id="KW-0808">Transferase</keyword>
<dbReference type="PROSITE" id="PS51186">
    <property type="entry name" value="GNAT"/>
    <property type="match status" value="1"/>
</dbReference>
<evidence type="ECO:0000313" key="3">
    <source>
        <dbReference type="EMBL" id="XDV70309.1"/>
    </source>
</evidence>
<dbReference type="InterPro" id="IPR000182">
    <property type="entry name" value="GNAT_dom"/>
</dbReference>
<keyword evidence="3" id="KW-0012">Acyltransferase</keyword>
<dbReference type="CDD" id="cd04301">
    <property type="entry name" value="NAT_SF"/>
    <property type="match status" value="1"/>
</dbReference>
<organism evidence="3">
    <name type="scientific">Paenarthrobacter sp. AMU7</name>
    <dbReference type="NCBI Taxonomy" id="3162492"/>
    <lineage>
        <taxon>Bacteria</taxon>
        <taxon>Bacillati</taxon>
        <taxon>Actinomycetota</taxon>
        <taxon>Actinomycetes</taxon>
        <taxon>Micrococcales</taxon>
        <taxon>Micrococcaceae</taxon>
        <taxon>Paenarthrobacter</taxon>
    </lineage>
</organism>
<dbReference type="InterPro" id="IPR016181">
    <property type="entry name" value="Acyl_CoA_acyltransferase"/>
</dbReference>
<reference evidence="3" key="1">
    <citation type="submission" date="2024-07" db="EMBL/GenBank/DDBJ databases">
        <authorList>
            <person name="Li J."/>
            <person name="Wei H."/>
            <person name="Ma J."/>
        </authorList>
    </citation>
    <scope>NUCLEOTIDE SEQUENCE</scope>
    <source>
        <strain evidence="3">AMU7</strain>
    </source>
</reference>
<dbReference type="SUPFAM" id="SSF55729">
    <property type="entry name" value="Acyl-CoA N-acyltransferases (Nat)"/>
    <property type="match status" value="2"/>
</dbReference>
<evidence type="ECO:0000259" key="2">
    <source>
        <dbReference type="PROSITE" id="PS51186"/>
    </source>
</evidence>
<gene>
    <name evidence="3" type="ORF">ABQM86_15240</name>
</gene>
<evidence type="ECO:0000256" key="1">
    <source>
        <dbReference type="SAM" id="MobiDB-lite"/>
    </source>
</evidence>
<dbReference type="EC" id="2.3.-.-" evidence="3"/>
<protein>
    <submittedName>
        <fullName evidence="3">GNAT family N-acetyltransferase</fullName>
        <ecNumber evidence="3">2.3.-.-</ecNumber>
    </submittedName>
</protein>
<dbReference type="RefSeq" id="WP_369744816.1">
    <property type="nucleotide sequence ID" value="NZ_CP165735.1"/>
</dbReference>
<proteinExistence type="predicted"/>
<feature type="domain" description="N-acetyltransferase" evidence="2">
    <location>
        <begin position="31"/>
        <end position="200"/>
    </location>
</feature>
<feature type="region of interest" description="Disordered" evidence="1">
    <location>
        <begin position="1"/>
        <end position="26"/>
    </location>
</feature>
<dbReference type="Pfam" id="PF00583">
    <property type="entry name" value="Acetyltransf_1"/>
    <property type="match status" value="1"/>
</dbReference>
<accession>A0AB39YIZ9</accession>
<dbReference type="AlphaFoldDB" id="A0AB39YIZ9"/>